<gene>
    <name evidence="2" type="ORF">HNAJ_LOCUS13350</name>
</gene>
<dbReference type="STRING" id="102285.A0A0R3TZS7"/>
<feature type="compositionally biased region" description="Polar residues" evidence="1">
    <location>
        <begin position="1"/>
        <end position="11"/>
    </location>
</feature>
<feature type="region of interest" description="Disordered" evidence="1">
    <location>
        <begin position="1"/>
        <end position="43"/>
    </location>
</feature>
<accession>A0A0R3TZS7</accession>
<sequence>MQDDTTSSNIYETPYAEVDIVNSPSKSPIGDTTGGSGNDNGSVCFTSYGVINSPYASSSGQSNRFPGLGNGGDSQNRTQGNNRPLMEWVVKKRTDGTRYITRRPVRYVVDQSKPI</sequence>
<feature type="compositionally biased region" description="Polar residues" evidence="1">
    <location>
        <begin position="73"/>
        <end position="82"/>
    </location>
</feature>
<reference evidence="2 3" key="2">
    <citation type="submission" date="2018-11" db="EMBL/GenBank/DDBJ databases">
        <authorList>
            <consortium name="Pathogen Informatics"/>
        </authorList>
    </citation>
    <scope>NUCLEOTIDE SEQUENCE [LARGE SCALE GENOMIC DNA]</scope>
</reference>
<evidence type="ECO:0000313" key="2">
    <source>
        <dbReference type="EMBL" id="VDO15657.1"/>
    </source>
</evidence>
<keyword evidence="3" id="KW-1185">Reference proteome</keyword>
<proteinExistence type="predicted"/>
<dbReference type="Proteomes" id="UP000278807">
    <property type="component" value="Unassembled WGS sequence"/>
</dbReference>
<feature type="compositionally biased region" description="Polar residues" evidence="1">
    <location>
        <begin position="55"/>
        <end position="64"/>
    </location>
</feature>
<organism evidence="4">
    <name type="scientific">Rodentolepis nana</name>
    <name type="common">Dwarf tapeworm</name>
    <name type="synonym">Hymenolepis nana</name>
    <dbReference type="NCBI Taxonomy" id="102285"/>
    <lineage>
        <taxon>Eukaryota</taxon>
        <taxon>Metazoa</taxon>
        <taxon>Spiralia</taxon>
        <taxon>Lophotrochozoa</taxon>
        <taxon>Platyhelminthes</taxon>
        <taxon>Cestoda</taxon>
        <taxon>Eucestoda</taxon>
        <taxon>Cyclophyllidea</taxon>
        <taxon>Hymenolepididae</taxon>
        <taxon>Rodentolepis</taxon>
    </lineage>
</organism>
<dbReference type="EMBL" id="UZAE01015312">
    <property type="protein sequence ID" value="VDO15657.1"/>
    <property type="molecule type" value="Genomic_DNA"/>
</dbReference>
<evidence type="ECO:0000313" key="3">
    <source>
        <dbReference type="Proteomes" id="UP000278807"/>
    </source>
</evidence>
<dbReference type="WBParaSite" id="HNAJ_0001337601-mRNA-1">
    <property type="protein sequence ID" value="HNAJ_0001337601-mRNA-1"/>
    <property type="gene ID" value="HNAJ_0001337601"/>
</dbReference>
<dbReference type="AlphaFoldDB" id="A0A0R3TZS7"/>
<protein>
    <submittedName>
        <fullName evidence="2 4">Uncharacterized protein</fullName>
    </submittedName>
</protein>
<evidence type="ECO:0000313" key="4">
    <source>
        <dbReference type="WBParaSite" id="HNAJ_0001337601-mRNA-1"/>
    </source>
</evidence>
<name>A0A0R3TZS7_RODNA</name>
<evidence type="ECO:0000256" key="1">
    <source>
        <dbReference type="SAM" id="MobiDB-lite"/>
    </source>
</evidence>
<dbReference type="OrthoDB" id="6288662at2759"/>
<reference evidence="4" key="1">
    <citation type="submission" date="2017-02" db="UniProtKB">
        <authorList>
            <consortium name="WormBaseParasite"/>
        </authorList>
    </citation>
    <scope>IDENTIFICATION</scope>
</reference>
<feature type="region of interest" description="Disordered" evidence="1">
    <location>
        <begin position="55"/>
        <end position="86"/>
    </location>
</feature>